<keyword evidence="4" id="KW-1185">Reference proteome</keyword>
<organism evidence="3 4">
    <name type="scientific">Fusarium coffeatum</name>
    <dbReference type="NCBI Taxonomy" id="231269"/>
    <lineage>
        <taxon>Eukaryota</taxon>
        <taxon>Fungi</taxon>
        <taxon>Dikarya</taxon>
        <taxon>Ascomycota</taxon>
        <taxon>Pezizomycotina</taxon>
        <taxon>Sordariomycetes</taxon>
        <taxon>Hypocreomycetidae</taxon>
        <taxon>Hypocreales</taxon>
        <taxon>Nectriaceae</taxon>
        <taxon>Fusarium</taxon>
        <taxon>Fusarium incarnatum-equiseti species complex</taxon>
    </lineage>
</organism>
<dbReference type="Proteomes" id="UP000253153">
    <property type="component" value="Unassembled WGS sequence"/>
</dbReference>
<reference evidence="3 4" key="1">
    <citation type="submission" date="2018-06" db="EMBL/GenBank/DDBJ databases">
        <title>Fusarium incarnatum-equiseti species complex species 28.</title>
        <authorList>
            <person name="Gardiner D.M."/>
        </authorList>
    </citation>
    <scope>NUCLEOTIDE SEQUENCE [LARGE SCALE GENOMIC DNA]</scope>
    <source>
        <strain evidence="3 4">FIESC_28</strain>
    </source>
</reference>
<keyword evidence="2" id="KW-0472">Membrane</keyword>
<dbReference type="RefSeq" id="XP_031012576.1">
    <property type="nucleotide sequence ID" value="XM_031163409.1"/>
</dbReference>
<dbReference type="OrthoDB" id="4900573at2759"/>
<proteinExistence type="predicted"/>
<evidence type="ECO:0000313" key="3">
    <source>
        <dbReference type="EMBL" id="RBR10998.1"/>
    </source>
</evidence>
<name>A0A366R3C5_9HYPO</name>
<evidence type="ECO:0000313" key="4">
    <source>
        <dbReference type="Proteomes" id="UP000253153"/>
    </source>
</evidence>
<comment type="caution">
    <text evidence="3">The sequence shown here is derived from an EMBL/GenBank/DDBJ whole genome shotgun (WGS) entry which is preliminary data.</text>
</comment>
<feature type="region of interest" description="Disordered" evidence="1">
    <location>
        <begin position="1"/>
        <end position="39"/>
    </location>
</feature>
<keyword evidence="2" id="KW-1133">Transmembrane helix</keyword>
<feature type="region of interest" description="Disordered" evidence="1">
    <location>
        <begin position="65"/>
        <end position="123"/>
    </location>
</feature>
<feature type="transmembrane region" description="Helical" evidence="2">
    <location>
        <begin position="36"/>
        <end position="54"/>
    </location>
</feature>
<keyword evidence="2" id="KW-0812">Transmembrane</keyword>
<feature type="compositionally biased region" description="Basic and acidic residues" evidence="1">
    <location>
        <begin position="114"/>
        <end position="123"/>
    </location>
</feature>
<accession>A0A366R3C5</accession>
<dbReference type="AlphaFoldDB" id="A0A366R3C5"/>
<evidence type="ECO:0000256" key="2">
    <source>
        <dbReference type="SAM" id="Phobius"/>
    </source>
</evidence>
<dbReference type="GeneID" id="41998705"/>
<protein>
    <submittedName>
        <fullName evidence="3">Uncharacterized protein</fullName>
    </submittedName>
</protein>
<gene>
    <name evidence="3" type="ORF">FIESC28_09272</name>
</gene>
<evidence type="ECO:0000256" key="1">
    <source>
        <dbReference type="SAM" id="MobiDB-lite"/>
    </source>
</evidence>
<dbReference type="EMBL" id="QKXC01000226">
    <property type="protein sequence ID" value="RBR10998.1"/>
    <property type="molecule type" value="Genomic_DNA"/>
</dbReference>
<sequence length="123" mass="14798">MGRRDTYSEPPRSHRRSRQERVEARKEHKQFQSQSGFDWTPGIVLGLLGAFAFLNHDFDKYKKKHEWLDGDSNDSKSRDGRDSKDSRESRDSGRGRSRYRSSSRYPDYYDDDEYYRRDRGYSR</sequence>
<feature type="compositionally biased region" description="Basic and acidic residues" evidence="1">
    <location>
        <begin position="73"/>
        <end position="94"/>
    </location>
</feature>
<feature type="compositionally biased region" description="Basic and acidic residues" evidence="1">
    <location>
        <begin position="19"/>
        <end position="30"/>
    </location>
</feature>